<name>A0A8T1X3N4_9STRA</name>
<evidence type="ECO:0000313" key="3">
    <source>
        <dbReference type="Proteomes" id="UP000693981"/>
    </source>
</evidence>
<dbReference type="EMBL" id="JAGDFL010000028">
    <property type="protein sequence ID" value="KAG7400555.1"/>
    <property type="molecule type" value="Genomic_DNA"/>
</dbReference>
<sequence length="511" mass="57211">MISLTLLLLLLGGAADGVDIVAERERAVANFLNERADWHPMCLYTFDDAAIGNGSTVKNWVPGDECPFGDLRPDDDLVTSLNAAATFWQLGVHLAADPQNDTTRTQLSSVSSVSARDFFTMAAVRNDTLDAAGVTFEMVLRRRAETNRSMTLFSIGNEFDACIDPGFRLDVNEHQVLVFIYFLPMLEDHGEAGMEACYEQRLFSVDSSAVCRLPPLLDPVERTPPVQIKVTLDPSSGGGLWKTDFYLSYTDIETMQRVDCVVHDEQHPPNTQVLSDLVKGRYRLFLGNSPRNVTHPRERRKLAPARDFRGLVHSNNQLNATEQLRAMLKQKLMSIRGPRLPKAMRIFGDSSVSLRVLGITFPPLNDDTPLAYLRSKLTDFKETYGDQIVDYLVDLIQAKVKAPVVAQQPHRPSGQGRVGQGSNDEVEISRTALFQGANGATFDLFHFSIYRRVVSKEQMAAATRLWLLPSRQVPLRQQTVRIPEDSLLLLNLSMVHSVFNDLRLELRSIPE</sequence>
<reference evidence="2" key="1">
    <citation type="submission" date="2021-02" db="EMBL/GenBank/DDBJ databases">
        <authorList>
            <person name="Palmer J.M."/>
        </authorList>
    </citation>
    <scope>NUCLEOTIDE SEQUENCE</scope>
    <source>
        <strain evidence="2">SCRP23</strain>
    </source>
</reference>
<feature type="signal peptide" evidence="1">
    <location>
        <begin position="1"/>
        <end position="17"/>
    </location>
</feature>
<dbReference type="Proteomes" id="UP000693981">
    <property type="component" value="Unassembled WGS sequence"/>
</dbReference>
<gene>
    <name evidence="2" type="ORF">PHYBOEH_005355</name>
</gene>
<dbReference type="OrthoDB" id="73937at2759"/>
<comment type="caution">
    <text evidence="2">The sequence shown here is derived from an EMBL/GenBank/DDBJ whole genome shotgun (WGS) entry which is preliminary data.</text>
</comment>
<organism evidence="2 3">
    <name type="scientific">Phytophthora boehmeriae</name>
    <dbReference type="NCBI Taxonomy" id="109152"/>
    <lineage>
        <taxon>Eukaryota</taxon>
        <taxon>Sar</taxon>
        <taxon>Stramenopiles</taxon>
        <taxon>Oomycota</taxon>
        <taxon>Peronosporomycetes</taxon>
        <taxon>Peronosporales</taxon>
        <taxon>Peronosporaceae</taxon>
        <taxon>Phytophthora</taxon>
    </lineage>
</organism>
<evidence type="ECO:0000313" key="2">
    <source>
        <dbReference type="EMBL" id="KAG7400555.1"/>
    </source>
</evidence>
<keyword evidence="3" id="KW-1185">Reference proteome</keyword>
<dbReference type="AlphaFoldDB" id="A0A8T1X3N4"/>
<protein>
    <submittedName>
        <fullName evidence="2">Uncharacterized protein</fullName>
    </submittedName>
</protein>
<feature type="chain" id="PRO_5035725714" evidence="1">
    <location>
        <begin position="18"/>
        <end position="511"/>
    </location>
</feature>
<accession>A0A8T1X3N4</accession>
<proteinExistence type="predicted"/>
<keyword evidence="1" id="KW-0732">Signal</keyword>
<evidence type="ECO:0000256" key="1">
    <source>
        <dbReference type="SAM" id="SignalP"/>
    </source>
</evidence>